<evidence type="ECO:0000256" key="1">
    <source>
        <dbReference type="SAM" id="Phobius"/>
    </source>
</evidence>
<keyword evidence="1" id="KW-0472">Membrane</keyword>
<dbReference type="GeneID" id="103702387"/>
<proteinExistence type="predicted"/>
<dbReference type="Proteomes" id="UP000228380">
    <property type="component" value="Chromosome 7"/>
</dbReference>
<feature type="transmembrane region" description="Helical" evidence="1">
    <location>
        <begin position="178"/>
        <end position="199"/>
    </location>
</feature>
<protein>
    <submittedName>
        <fullName evidence="3">Uncharacterized protein LOC103702387 isoform X1</fullName>
    </submittedName>
</protein>
<dbReference type="PANTHER" id="PTHR36009:SF3">
    <property type="entry name" value="TRANSMEMBRANE PROTEIN"/>
    <property type="match status" value="1"/>
</dbReference>
<feature type="transmembrane region" description="Helical" evidence="1">
    <location>
        <begin position="224"/>
        <end position="248"/>
    </location>
</feature>
<dbReference type="OrthoDB" id="47210at2759"/>
<feature type="transmembrane region" description="Helical" evidence="1">
    <location>
        <begin position="295"/>
        <end position="313"/>
    </location>
</feature>
<reference evidence="3" key="2">
    <citation type="submission" date="2025-08" db="UniProtKB">
        <authorList>
            <consortium name="RefSeq"/>
        </authorList>
    </citation>
    <scope>IDENTIFICATION</scope>
    <source>
        <tissue evidence="3">Young leaves</tissue>
    </source>
</reference>
<dbReference type="AlphaFoldDB" id="A0A8B7MT62"/>
<evidence type="ECO:0000313" key="2">
    <source>
        <dbReference type="Proteomes" id="UP000228380"/>
    </source>
</evidence>
<sequence>MLSSKSCPILSCHYPLPSLHHPQKLFHRTHSILKPKTLNPGTGLRLSHPFSSVGSRGLLQVCRDSTERKNFGGSFLDEKGPTVERSGDGGGSGNDWTTSVLLFGLWAGLMYYVFQLAPNQTPASDVYYLQKLLNLKGDDGFQMNEVLVALWYFMGLWPFIYSMLLVPTGRSSRSKIPVWPFLVLSFFGGAYALIPYFVFWKPPPPALGEDEIRRWPLNFLDSKIAAGILLVAGLGLTMYAGLANGDVWKEFFRYFRESKFIHITCIDFTLLSAFAPFWVYNDMTARRCRINQGSWLLPVACIPILGPSLYLLLRPPLSALPMSTPSVISEKE</sequence>
<dbReference type="PANTHER" id="PTHR36009">
    <property type="match status" value="1"/>
</dbReference>
<organism evidence="2 3">
    <name type="scientific">Phoenix dactylifera</name>
    <name type="common">Date palm</name>
    <dbReference type="NCBI Taxonomy" id="42345"/>
    <lineage>
        <taxon>Eukaryota</taxon>
        <taxon>Viridiplantae</taxon>
        <taxon>Streptophyta</taxon>
        <taxon>Embryophyta</taxon>
        <taxon>Tracheophyta</taxon>
        <taxon>Spermatophyta</taxon>
        <taxon>Magnoliopsida</taxon>
        <taxon>Liliopsida</taxon>
        <taxon>Arecaceae</taxon>
        <taxon>Coryphoideae</taxon>
        <taxon>Phoeniceae</taxon>
        <taxon>Phoenix</taxon>
    </lineage>
</organism>
<reference evidence="2" key="1">
    <citation type="journal article" date="2019" name="Nat. Commun.">
        <title>Genome-wide association mapping of date palm fruit traits.</title>
        <authorList>
            <person name="Hazzouri K.M."/>
            <person name="Gros-Balthazard M."/>
            <person name="Flowers J.M."/>
            <person name="Copetti D."/>
            <person name="Lemansour A."/>
            <person name="Lebrun M."/>
            <person name="Masmoudi K."/>
            <person name="Ferrand S."/>
            <person name="Dhar M.I."/>
            <person name="Fresquez Z.A."/>
            <person name="Rosas U."/>
            <person name="Zhang J."/>
            <person name="Talag J."/>
            <person name="Lee S."/>
            <person name="Kudrna D."/>
            <person name="Powell R.F."/>
            <person name="Leitch I.J."/>
            <person name="Krueger R.R."/>
            <person name="Wing R.A."/>
            <person name="Amiri K.M.A."/>
            <person name="Purugganan M.D."/>
        </authorList>
    </citation>
    <scope>NUCLEOTIDE SEQUENCE [LARGE SCALE GENOMIC DNA]</scope>
    <source>
        <strain evidence="2">cv. Khalas</strain>
    </source>
</reference>
<accession>A0A8B7MT62</accession>
<feature type="transmembrane region" description="Helical" evidence="1">
    <location>
        <begin position="146"/>
        <end position="166"/>
    </location>
</feature>
<evidence type="ECO:0000313" key="3">
    <source>
        <dbReference type="RefSeq" id="XP_017697112.2"/>
    </source>
</evidence>
<keyword evidence="1" id="KW-1133">Transmembrane helix</keyword>
<keyword evidence="1" id="KW-0812">Transmembrane</keyword>
<gene>
    <name evidence="3" type="primary">LOC103702387</name>
</gene>
<keyword evidence="2" id="KW-1185">Reference proteome</keyword>
<dbReference type="KEGG" id="pda:103702387"/>
<feature type="transmembrane region" description="Helical" evidence="1">
    <location>
        <begin position="260"/>
        <end position="280"/>
    </location>
</feature>
<dbReference type="RefSeq" id="XP_017697112.2">
    <property type="nucleotide sequence ID" value="XM_017841623.3"/>
</dbReference>
<name>A0A8B7MT62_PHODC</name>
<feature type="transmembrane region" description="Helical" evidence="1">
    <location>
        <begin position="96"/>
        <end position="114"/>
    </location>
</feature>